<evidence type="ECO:0000256" key="4">
    <source>
        <dbReference type="ARBA" id="ARBA00022840"/>
    </source>
</evidence>
<evidence type="ECO:0000313" key="6">
    <source>
        <dbReference type="EMBL" id="SFK61287.1"/>
    </source>
</evidence>
<proteinExistence type="inferred from homology"/>
<feature type="domain" description="ABC transporter" evidence="5">
    <location>
        <begin position="30"/>
        <end position="261"/>
    </location>
</feature>
<dbReference type="InterPro" id="IPR050166">
    <property type="entry name" value="ABC_transporter_ATP-bind"/>
</dbReference>
<sequence>MSESTLPDYRVQSDAVRDRFARIKKRPVTMEVAGLSKTFQSRHGTVTALKDINLTIHKREFVCVIGPSGCGKSTLIRILAGLEQATEGEVKLDGKVVDKPGPERGMVFQGYTLFPWLTVKKNIMFGLIESGYDKGTAEAEARQWIELIGLSRFENSYPHQLSGGMKQRVAIARALANKPKVLLMDEPFGALDAQTRSKMQAYLMEIWKNIDVTVFFITHDLDEAIYLADRILVLKANPGEVQEVIEVAVPQPRHPEQFLSPEFIATKKRLEELIHPPKQDDDEDHLNLVRMVPVNDEVGSVF</sequence>
<dbReference type="SUPFAM" id="SSF52540">
    <property type="entry name" value="P-loop containing nucleoside triphosphate hydrolases"/>
    <property type="match status" value="1"/>
</dbReference>
<accession>A0A1I4AZF2</accession>
<dbReference type="SMART" id="SM00382">
    <property type="entry name" value="AAA"/>
    <property type="match status" value="1"/>
</dbReference>
<dbReference type="RefSeq" id="WP_091715230.1">
    <property type="nucleotide sequence ID" value="NZ_FOSH01000016.1"/>
</dbReference>
<evidence type="ECO:0000256" key="2">
    <source>
        <dbReference type="ARBA" id="ARBA00022448"/>
    </source>
</evidence>
<dbReference type="GO" id="GO:0015697">
    <property type="term" value="P:quaternary ammonium group transport"/>
    <property type="evidence" value="ECO:0007669"/>
    <property type="project" value="UniProtKB-ARBA"/>
</dbReference>
<dbReference type="PANTHER" id="PTHR42788:SF13">
    <property type="entry name" value="ALIPHATIC SULFONATES IMPORT ATP-BINDING PROTEIN SSUB"/>
    <property type="match status" value="1"/>
</dbReference>
<dbReference type="FunFam" id="3.40.50.300:FF:000425">
    <property type="entry name" value="Probable ABC transporter, ATP-binding subunit"/>
    <property type="match status" value="1"/>
</dbReference>
<keyword evidence="4 6" id="KW-0067">ATP-binding</keyword>
<evidence type="ECO:0000259" key="5">
    <source>
        <dbReference type="PROSITE" id="PS50893"/>
    </source>
</evidence>
<evidence type="ECO:0000256" key="1">
    <source>
        <dbReference type="ARBA" id="ARBA00005417"/>
    </source>
</evidence>
<keyword evidence="7" id="KW-1185">Reference proteome</keyword>
<dbReference type="Proteomes" id="UP000198924">
    <property type="component" value="Unassembled WGS sequence"/>
</dbReference>
<dbReference type="AlphaFoldDB" id="A0A1I4AZF2"/>
<dbReference type="STRING" id="45496.SAMN04488079_11660"/>
<dbReference type="InterPro" id="IPR003439">
    <property type="entry name" value="ABC_transporter-like_ATP-bd"/>
</dbReference>
<dbReference type="Pfam" id="PF00005">
    <property type="entry name" value="ABC_tran"/>
    <property type="match status" value="1"/>
</dbReference>
<reference evidence="7" key="1">
    <citation type="submission" date="2016-10" db="EMBL/GenBank/DDBJ databases">
        <authorList>
            <person name="Varghese N."/>
            <person name="Submissions S."/>
        </authorList>
    </citation>
    <scope>NUCLEOTIDE SEQUENCE [LARGE SCALE GENOMIC DNA]</scope>
    <source>
        <strain evidence="7">DSM 11578</strain>
    </source>
</reference>
<name>A0A1I4AZF2_9GAMM</name>
<dbReference type="EMBL" id="FOSH01000016">
    <property type="protein sequence ID" value="SFK61287.1"/>
    <property type="molecule type" value="Genomic_DNA"/>
</dbReference>
<dbReference type="GO" id="GO:0005524">
    <property type="term" value="F:ATP binding"/>
    <property type="evidence" value="ECO:0007669"/>
    <property type="project" value="UniProtKB-KW"/>
</dbReference>
<dbReference type="Gene3D" id="3.40.50.300">
    <property type="entry name" value="P-loop containing nucleotide triphosphate hydrolases"/>
    <property type="match status" value="1"/>
</dbReference>
<dbReference type="GO" id="GO:0016887">
    <property type="term" value="F:ATP hydrolysis activity"/>
    <property type="evidence" value="ECO:0007669"/>
    <property type="project" value="InterPro"/>
</dbReference>
<dbReference type="InterPro" id="IPR003593">
    <property type="entry name" value="AAA+_ATPase"/>
</dbReference>
<dbReference type="InterPro" id="IPR017871">
    <property type="entry name" value="ABC_transporter-like_CS"/>
</dbReference>
<gene>
    <name evidence="6" type="ORF">SAMN04488079_11660</name>
</gene>
<dbReference type="PROSITE" id="PS50893">
    <property type="entry name" value="ABC_TRANSPORTER_2"/>
    <property type="match status" value="1"/>
</dbReference>
<dbReference type="PROSITE" id="PS00211">
    <property type="entry name" value="ABC_TRANSPORTER_1"/>
    <property type="match status" value="1"/>
</dbReference>
<organism evidence="6 7">
    <name type="scientific">Methylophaga sulfidovorans</name>
    <dbReference type="NCBI Taxonomy" id="45496"/>
    <lineage>
        <taxon>Bacteria</taxon>
        <taxon>Pseudomonadati</taxon>
        <taxon>Pseudomonadota</taxon>
        <taxon>Gammaproteobacteria</taxon>
        <taxon>Thiotrichales</taxon>
        <taxon>Piscirickettsiaceae</taxon>
        <taxon>Methylophaga</taxon>
    </lineage>
</organism>
<dbReference type="CDD" id="cd03293">
    <property type="entry name" value="ABC_NrtD_SsuB_transporters"/>
    <property type="match status" value="1"/>
</dbReference>
<dbReference type="OrthoDB" id="9802264at2"/>
<dbReference type="InterPro" id="IPR027417">
    <property type="entry name" value="P-loop_NTPase"/>
</dbReference>
<evidence type="ECO:0000256" key="3">
    <source>
        <dbReference type="ARBA" id="ARBA00022741"/>
    </source>
</evidence>
<evidence type="ECO:0000313" key="7">
    <source>
        <dbReference type="Proteomes" id="UP000198924"/>
    </source>
</evidence>
<protein>
    <submittedName>
        <fullName evidence="6">NitT/TauT family transport system ATP-binding protein</fullName>
    </submittedName>
</protein>
<keyword evidence="2" id="KW-0813">Transport</keyword>
<dbReference type="PANTHER" id="PTHR42788">
    <property type="entry name" value="TAURINE IMPORT ATP-BINDING PROTEIN-RELATED"/>
    <property type="match status" value="1"/>
</dbReference>
<keyword evidence="3" id="KW-0547">Nucleotide-binding</keyword>
<comment type="similarity">
    <text evidence="1">Belongs to the ABC transporter superfamily.</text>
</comment>